<gene>
    <name evidence="1" type="ORF">HMPREF0591_1462</name>
</gene>
<dbReference type="HOGENOM" id="CLU_857437_0_0_11"/>
<reference evidence="1 2" key="1">
    <citation type="submission" date="2010-04" db="EMBL/GenBank/DDBJ databases">
        <authorList>
            <person name="Muzny D."/>
            <person name="Qin X."/>
            <person name="Deng J."/>
            <person name="Jiang H."/>
            <person name="Liu Y."/>
            <person name="Qu J."/>
            <person name="Song X.-Z."/>
            <person name="Zhang L."/>
            <person name="Thornton R."/>
            <person name="Coyle M."/>
            <person name="Francisco L."/>
            <person name="Jackson L."/>
            <person name="Javaid M."/>
            <person name="Korchina V."/>
            <person name="Kovar C."/>
            <person name="Mata R."/>
            <person name="Mathew T."/>
            <person name="Ngo R."/>
            <person name="Nguyen L."/>
            <person name="Nguyen N."/>
            <person name="Okwuonu G."/>
            <person name="Ongeri F."/>
            <person name="Pham C."/>
            <person name="Simmons D."/>
            <person name="Wilczek-Boney K."/>
            <person name="Hale W."/>
            <person name="Jakkamsetti A."/>
            <person name="Pham P."/>
            <person name="Ruth R."/>
            <person name="San Lucas F."/>
            <person name="Warren J."/>
            <person name="Zhang J."/>
            <person name="Zhao Z."/>
            <person name="Zhou C."/>
            <person name="Zhu D."/>
            <person name="Lee S."/>
            <person name="Bess C."/>
            <person name="Blankenburg K."/>
            <person name="Forbes L."/>
            <person name="Fu Q."/>
            <person name="Gubbala S."/>
            <person name="Hirani K."/>
            <person name="Jayaseelan J.C."/>
            <person name="Lara F."/>
            <person name="Munidasa M."/>
            <person name="Palculict T."/>
            <person name="Patil S."/>
            <person name="Pu L.-L."/>
            <person name="Saada N."/>
            <person name="Tang L."/>
            <person name="Weissenberger G."/>
            <person name="Zhu Y."/>
            <person name="Hemphill L."/>
            <person name="Shang Y."/>
            <person name="Youmans B."/>
            <person name="Ayvaz T."/>
            <person name="Ross M."/>
            <person name="Santibanez J."/>
            <person name="Aqrawi P."/>
            <person name="Gross S."/>
            <person name="Joshi V."/>
            <person name="Fowler G."/>
            <person name="Nazareth L."/>
            <person name="Reid J."/>
            <person name="Worley K."/>
            <person name="Petrosino J."/>
            <person name="Highlander S."/>
            <person name="Gibbs R."/>
        </authorList>
    </citation>
    <scope>NUCLEOTIDE SEQUENCE [LARGE SCALE GENOMIC DNA]</scope>
    <source>
        <strain evidence="1 2">ATCC BAA-614</strain>
    </source>
</reference>
<organism evidence="1 2">
    <name type="scientific">Mycobacterium parascrofulaceum ATCC BAA-614</name>
    <dbReference type="NCBI Taxonomy" id="525368"/>
    <lineage>
        <taxon>Bacteria</taxon>
        <taxon>Bacillati</taxon>
        <taxon>Actinomycetota</taxon>
        <taxon>Actinomycetes</taxon>
        <taxon>Mycobacteriales</taxon>
        <taxon>Mycobacteriaceae</taxon>
        <taxon>Mycobacterium</taxon>
        <taxon>Mycobacterium simiae complex</taxon>
    </lineage>
</organism>
<name>D5P5L8_9MYCO</name>
<proteinExistence type="predicted"/>
<dbReference type="eggNOG" id="ENOG5033RBI">
    <property type="taxonomic scope" value="Bacteria"/>
</dbReference>
<evidence type="ECO:0008006" key="3">
    <source>
        <dbReference type="Google" id="ProtNLM"/>
    </source>
</evidence>
<accession>D5P5L8</accession>
<dbReference type="SUPFAM" id="SSF159245">
    <property type="entry name" value="AttH-like"/>
    <property type="match status" value="1"/>
</dbReference>
<evidence type="ECO:0000313" key="1">
    <source>
        <dbReference type="EMBL" id="EFG78631.1"/>
    </source>
</evidence>
<comment type="caution">
    <text evidence="1">The sequence shown here is derived from an EMBL/GenBank/DDBJ whole genome shotgun (WGS) entry which is preliminary data.</text>
</comment>
<dbReference type="RefSeq" id="WP_007170483.1">
    <property type="nucleotide sequence ID" value="NZ_GG770556.1"/>
</dbReference>
<sequence>MLLIVLPVSVAFDVFVKAKTAEAGKVLRRFNPNYNLASVSHPVTAESRLLTGSNPFNVEPEMDLLHTAPADAPGWSETMFFHAWSPREKVGAFVHTGRWPSDLDLWWAQVIALLPNGELLVDRSWGRATDDRGPATGNLKVTCTTPLRSWRLTFDGAGAICDLGAMAAGPVGAGPARRWSFDLELEAAAPVWDLHGALGIDRLSWASFHHNQGFRTKGSLIAGAQRWDIDGVAIRDHSSGPRDVGQLGGLHFFLVVFPQSGRVVNGLVNWRQDGTVDHRTFCTQQAGVCEVGTDVRVTGLHSVATHEPRSMDITLQRADQSSEVLKATWLHGYSLTYLQPNENINGVDIVTQPDPLVVTQSTVRVVAPDGEVGYGVVERDYRPSALPSTEER</sequence>
<protein>
    <recommendedName>
        <fullName evidence="3">AttH domain-containing protein</fullName>
    </recommendedName>
</protein>
<dbReference type="EMBL" id="ADNV01000106">
    <property type="protein sequence ID" value="EFG78631.1"/>
    <property type="molecule type" value="Genomic_DNA"/>
</dbReference>
<keyword evidence="2" id="KW-1185">Reference proteome</keyword>
<dbReference type="Proteomes" id="UP000003653">
    <property type="component" value="Unassembled WGS sequence"/>
</dbReference>
<evidence type="ECO:0000313" key="2">
    <source>
        <dbReference type="Proteomes" id="UP000003653"/>
    </source>
</evidence>
<dbReference type="AlphaFoldDB" id="D5P5L8"/>